<gene>
    <name evidence="4" type="ORF">HUW51_04955</name>
</gene>
<feature type="domain" description="Response regulatory" evidence="2">
    <location>
        <begin position="7"/>
        <end position="118"/>
    </location>
</feature>
<dbReference type="SMART" id="SM00850">
    <property type="entry name" value="LytTR"/>
    <property type="match status" value="1"/>
</dbReference>
<evidence type="ECO:0000259" key="2">
    <source>
        <dbReference type="PROSITE" id="PS50110"/>
    </source>
</evidence>
<dbReference type="GO" id="GO:0003677">
    <property type="term" value="F:DNA binding"/>
    <property type="evidence" value="ECO:0007669"/>
    <property type="project" value="InterPro"/>
</dbReference>
<keyword evidence="1" id="KW-0597">Phosphoprotein</keyword>
<reference evidence="4 5" key="1">
    <citation type="journal article" date="2018" name="Int. J. Syst. Evol. Microbiol.">
        <title>Adhaeribacter swui sp. nov., isolated from wet mud.</title>
        <authorList>
            <person name="Kim D.U."/>
            <person name="Kim K.W."/>
            <person name="Kang M.S."/>
            <person name="Kim J.Y."/>
            <person name="Jang J.H."/>
            <person name="Kim M.K."/>
        </authorList>
    </citation>
    <scope>NUCLEOTIDE SEQUENCE [LARGE SCALE GENOMIC DNA]</scope>
    <source>
        <strain evidence="4 5">KCTC 52873</strain>
    </source>
</reference>
<evidence type="ECO:0000256" key="1">
    <source>
        <dbReference type="PROSITE-ProRule" id="PRU00169"/>
    </source>
</evidence>
<name>A0A7G7G4M4_9BACT</name>
<dbReference type="SMART" id="SM00448">
    <property type="entry name" value="REC"/>
    <property type="match status" value="1"/>
</dbReference>
<dbReference type="KEGG" id="aswu:HUW51_04955"/>
<dbReference type="Proteomes" id="UP000515237">
    <property type="component" value="Chromosome"/>
</dbReference>
<dbReference type="Pfam" id="PF00072">
    <property type="entry name" value="Response_reg"/>
    <property type="match status" value="1"/>
</dbReference>
<feature type="domain" description="HTH LytTR-type" evidence="3">
    <location>
        <begin position="135"/>
        <end position="235"/>
    </location>
</feature>
<evidence type="ECO:0000313" key="5">
    <source>
        <dbReference type="Proteomes" id="UP000515237"/>
    </source>
</evidence>
<dbReference type="InterPro" id="IPR001789">
    <property type="entry name" value="Sig_transdc_resp-reg_receiver"/>
</dbReference>
<dbReference type="AlphaFoldDB" id="A0A7G7G4M4"/>
<dbReference type="Gene3D" id="2.40.50.1020">
    <property type="entry name" value="LytTr DNA-binding domain"/>
    <property type="match status" value="1"/>
</dbReference>
<dbReference type="EMBL" id="CP055156">
    <property type="protein sequence ID" value="QNF32108.1"/>
    <property type="molecule type" value="Genomic_DNA"/>
</dbReference>
<dbReference type="PANTHER" id="PTHR37299:SF1">
    <property type="entry name" value="STAGE 0 SPORULATION PROTEIN A HOMOLOG"/>
    <property type="match status" value="1"/>
</dbReference>
<dbReference type="SUPFAM" id="SSF52172">
    <property type="entry name" value="CheY-like"/>
    <property type="match status" value="1"/>
</dbReference>
<organism evidence="4 5">
    <name type="scientific">Adhaeribacter swui</name>
    <dbReference type="NCBI Taxonomy" id="2086471"/>
    <lineage>
        <taxon>Bacteria</taxon>
        <taxon>Pseudomonadati</taxon>
        <taxon>Bacteroidota</taxon>
        <taxon>Cytophagia</taxon>
        <taxon>Cytophagales</taxon>
        <taxon>Hymenobacteraceae</taxon>
        <taxon>Adhaeribacter</taxon>
    </lineage>
</organism>
<dbReference type="RefSeq" id="WP_185272889.1">
    <property type="nucleotide sequence ID" value="NZ_CP055156.1"/>
</dbReference>
<accession>A0A7G7G4M4</accession>
<dbReference type="Pfam" id="PF04397">
    <property type="entry name" value="LytTR"/>
    <property type="match status" value="1"/>
</dbReference>
<dbReference type="PROSITE" id="PS50110">
    <property type="entry name" value="RESPONSE_REGULATORY"/>
    <property type="match status" value="1"/>
</dbReference>
<dbReference type="InterPro" id="IPR046947">
    <property type="entry name" value="LytR-like"/>
</dbReference>
<sequence>MKNALVRCVAVDDEPLALDVISAYVAKIPALTLVQTFDDAIAASEFLRTTAIDILFVDINMPDITGIDLVRSLEKKPLVIFTTAYKNFAYEGFQLEAIDYLLKPIAFDLFLKAVNKALDFMEYKNQAKANLEESLYVSSEYRLIKINLRDIEYIESLEDYIKIHVTNAKPILTLLSMKKVLEKLPSTQFKRIHRSFIVPLAKVTAIQSRKAQLTSGKELPISDSYISFIQDWNQKVS</sequence>
<dbReference type="Gene3D" id="3.40.50.2300">
    <property type="match status" value="1"/>
</dbReference>
<dbReference type="InterPro" id="IPR007492">
    <property type="entry name" value="LytTR_DNA-bd_dom"/>
</dbReference>
<dbReference type="GO" id="GO:0000156">
    <property type="term" value="F:phosphorelay response regulator activity"/>
    <property type="evidence" value="ECO:0007669"/>
    <property type="project" value="InterPro"/>
</dbReference>
<dbReference type="PANTHER" id="PTHR37299">
    <property type="entry name" value="TRANSCRIPTIONAL REGULATOR-RELATED"/>
    <property type="match status" value="1"/>
</dbReference>
<feature type="modified residue" description="4-aspartylphosphate" evidence="1">
    <location>
        <position position="58"/>
    </location>
</feature>
<evidence type="ECO:0000259" key="3">
    <source>
        <dbReference type="PROSITE" id="PS50930"/>
    </source>
</evidence>
<dbReference type="PROSITE" id="PS50930">
    <property type="entry name" value="HTH_LYTTR"/>
    <property type="match status" value="1"/>
</dbReference>
<proteinExistence type="predicted"/>
<keyword evidence="5" id="KW-1185">Reference proteome</keyword>
<evidence type="ECO:0000313" key="4">
    <source>
        <dbReference type="EMBL" id="QNF32108.1"/>
    </source>
</evidence>
<dbReference type="InterPro" id="IPR011006">
    <property type="entry name" value="CheY-like_superfamily"/>
</dbReference>
<protein>
    <submittedName>
        <fullName evidence="4">Response regulator transcription factor</fullName>
    </submittedName>
</protein>